<dbReference type="Proteomes" id="UP000070089">
    <property type="component" value="Unassembled WGS sequence"/>
</dbReference>
<proteinExistence type="inferred from homology"/>
<dbReference type="FunFam" id="3.40.1120.10:FF:000001">
    <property type="entry name" value="Ribosomal protein L15"/>
    <property type="match status" value="1"/>
</dbReference>
<dbReference type="Pfam" id="PF00827">
    <property type="entry name" value="Ribosomal_L15e"/>
    <property type="match status" value="1"/>
</dbReference>
<dbReference type="PANTHER" id="PTHR11847:SF4">
    <property type="entry name" value="LARGE RIBOSOMAL SUBUNIT PROTEIN EL15"/>
    <property type="match status" value="1"/>
</dbReference>
<keyword evidence="2 4" id="KW-0689">Ribosomal protein</keyword>
<organism evidence="5 6">
    <name type="scientific">Giardia duodenalis assemblage B</name>
    <dbReference type="NCBI Taxonomy" id="1394984"/>
    <lineage>
        <taxon>Eukaryota</taxon>
        <taxon>Metamonada</taxon>
        <taxon>Diplomonadida</taxon>
        <taxon>Hexamitidae</taxon>
        <taxon>Giardiinae</taxon>
        <taxon>Giardia</taxon>
    </lineage>
</organism>
<dbReference type="NCBIfam" id="NF003269">
    <property type="entry name" value="PRK04243.1"/>
    <property type="match status" value="1"/>
</dbReference>
<comment type="caution">
    <text evidence="5">The sequence shown here is derived from an EMBL/GenBank/DDBJ whole genome shotgun (WGS) entry which is preliminary data.</text>
</comment>
<dbReference type="GO" id="GO:0003723">
    <property type="term" value="F:RNA binding"/>
    <property type="evidence" value="ECO:0007669"/>
    <property type="project" value="TreeGrafter"/>
</dbReference>
<name>A0A132NNJ2_GIAIN</name>
<comment type="similarity">
    <text evidence="1 4">Belongs to the eukaryotic ribosomal protein eL15 family.</text>
</comment>
<dbReference type="PANTHER" id="PTHR11847">
    <property type="entry name" value="RIBOSOMAL PROTEIN L15"/>
    <property type="match status" value="1"/>
</dbReference>
<dbReference type="GO" id="GO:0022625">
    <property type="term" value="C:cytosolic large ribosomal subunit"/>
    <property type="evidence" value="ECO:0007669"/>
    <property type="project" value="TreeGrafter"/>
</dbReference>
<keyword evidence="3 4" id="KW-0687">Ribonucleoprotein</keyword>
<sequence length="204" mass="24279">MGAYKYVQELWRKKQSEALHYLFRLRTWEYRQMNAIKRCSHPTRPEKAHRLGYKAKRGYVVYRVRVRRGGRKRQCVHGISYGKPRNIGIVGLKPSRSLRALAEQKVGRRLPSLRVLNSYWVAQDGSYKWYEVILVDPFHPWIRNDPKINWICNPVMKRRECRGLTSAGRKARGLHNKGIGAMKLRPSKRAAWKRNHTRSLRRYR</sequence>
<dbReference type="InterPro" id="IPR024794">
    <property type="entry name" value="Rbsml_eL15_core_dom_sf"/>
</dbReference>
<dbReference type="GO" id="GO:0002181">
    <property type="term" value="P:cytoplasmic translation"/>
    <property type="evidence" value="ECO:0007669"/>
    <property type="project" value="TreeGrafter"/>
</dbReference>
<evidence type="ECO:0000256" key="1">
    <source>
        <dbReference type="ARBA" id="ARBA00006857"/>
    </source>
</evidence>
<dbReference type="GO" id="GO:0003735">
    <property type="term" value="F:structural constituent of ribosome"/>
    <property type="evidence" value="ECO:0007669"/>
    <property type="project" value="InterPro"/>
</dbReference>
<dbReference type="SUPFAM" id="SSF54189">
    <property type="entry name" value="Ribosomal proteins S24e, L23 and L15e"/>
    <property type="match status" value="1"/>
</dbReference>
<evidence type="ECO:0000313" key="6">
    <source>
        <dbReference type="Proteomes" id="UP000070089"/>
    </source>
</evidence>
<dbReference type="Gene3D" id="3.40.1120.10">
    <property type="entry name" value="Ribosomal protein l15e"/>
    <property type="match status" value="1"/>
</dbReference>
<evidence type="ECO:0000256" key="4">
    <source>
        <dbReference type="RuleBase" id="RU000663"/>
    </source>
</evidence>
<evidence type="ECO:0000256" key="3">
    <source>
        <dbReference type="ARBA" id="ARBA00023274"/>
    </source>
</evidence>
<dbReference type="InterPro" id="IPR000439">
    <property type="entry name" value="Ribosomal_eL15"/>
</dbReference>
<accession>A0A132NNJ2</accession>
<dbReference type="AlphaFoldDB" id="A0A132NNJ2"/>
<dbReference type="InterPro" id="IPR012678">
    <property type="entry name" value="Ribosomal_uL23/eL15/eS24_sf"/>
</dbReference>
<dbReference type="EMBL" id="JXTI01000166">
    <property type="protein sequence ID" value="KWX11657.1"/>
    <property type="molecule type" value="Genomic_DNA"/>
</dbReference>
<gene>
    <name evidence="5" type="ORF">QR46_4388</name>
</gene>
<dbReference type="SMART" id="SM01384">
    <property type="entry name" value="Ribosomal_L15e"/>
    <property type="match status" value="1"/>
</dbReference>
<evidence type="ECO:0000313" key="5">
    <source>
        <dbReference type="EMBL" id="KWX11657.1"/>
    </source>
</evidence>
<reference evidence="5 6" key="1">
    <citation type="journal article" date="2015" name="Mol. Biochem. Parasitol.">
        <title>Identification of polymorphic genes for use in assemblage B genotyping assays through comparative genomics of multiple assemblage B Giardia duodenalis isolates.</title>
        <authorList>
            <person name="Wielinga C."/>
            <person name="Thompson R.C."/>
            <person name="Monis P."/>
            <person name="Ryan U."/>
        </authorList>
    </citation>
    <scope>NUCLEOTIDE SEQUENCE [LARGE SCALE GENOMIC DNA]</scope>
    <source>
        <strain evidence="5 6">BAH15c1</strain>
    </source>
</reference>
<dbReference type="OrthoDB" id="10255148at2759"/>
<evidence type="ECO:0000256" key="2">
    <source>
        <dbReference type="ARBA" id="ARBA00022980"/>
    </source>
</evidence>
<protein>
    <recommendedName>
        <fullName evidence="4">Ribosomal protein L15</fullName>
    </recommendedName>
</protein>
<dbReference type="VEuPathDB" id="GiardiaDB:QR46_4388"/>